<gene>
    <name evidence="8" type="primary">PLEST009545</name>
    <name evidence="8" type="ORF">PLESTB_000501400</name>
</gene>
<comment type="subunit">
    <text evidence="7">Part of the nuclear pore complex (NPC).</text>
</comment>
<evidence type="ECO:0000256" key="6">
    <source>
        <dbReference type="ARBA" id="ARBA00023242"/>
    </source>
</evidence>
<keyword evidence="5 7" id="KW-0906">Nuclear pore complex</keyword>
<sequence>MDINVPGAAAVQQRATLEEDLANVFAALLEDRASSHDAVWETYDICRKRVEALRAEAAEQLHRPSRHIVLKALAEEMEAQAATWQLLFCLYCDPAPPAGSGGIIVPDVGGASLYRQRVADVVGKDAELARCARVVAWLESLAEDALNRQGMVAFAAGEGLWHETKTEMRTRPDAMLSELDPDAPGRTGRPLHPSNARSQERFLARVWQLMRAGNLPEAQDLCRQVGQPWRAAAIGGGGPVGALPVGIAALEYDEGDRTDLQVEELADEVANGSGSLLALWRWAAQQAAAAPPGDKFERAVLGALGGATAAAAPACSSWEDFAWVYCRSWLESQAMREVRPEAQSVGDLVAGDAVTAALMRCGVAPAAAQRSVEGAMSVAMGGGAAAATMYDTGGDASSSSSSRGFGQLFVQHVMSPAALVGSGPAAVQALRLVQGLLVQGDMHELVAHLFTTLAELRAAGGDAEVGTAAADDFGGGGGGGAVAAVTAAFSATNPERRRRTCALAAHMLLALEGLGVLRRNILDPASTGPDALEAHSVVDLTERLLVFFTGLLLEQEQLALVPMYLCVMRPPERSSLCGELLALHTRRLTGVGAVSRDGSAADAEGLRSALAEADAQCHAAVVALDYWFRRCAERQRKPDAERLSLLTTDIRKDELRFQLATFTFARRHDRVYGPHQRARVARWLALPHIIAVEAAASASAGGAAAAAADADGAIDADGAAAAAAAAEDAIYAAAARLDPRSYYDVLEFSNCLCCEFALGDDVTAAAGQRLFEEVLPEALEAAACASADLLEASAAVATASAAAAAAAGDAATGDADGGPVYMFEQDREMATEQPPSEREARRSSEAALALAAQLRDRAAELAGWRLFYALDAKLAAWTARHEAHEQARERVHGQAGLAGAEEEEALLQDGGALLQEYLHELLQAGWQQHLATPERALVAAAADGHIRVALTVTCPPAGSGTAFLGLPTGDWGQPTAPYPELQGAALLEFKQALESGLRRAAAERGVAVEVGVEVAAEGGAAEMQPQGRGHVTLSLAVAADAQLWRGLVGLVCGVVVGELEGVPPLLLVGMEADRATSLAVCRRCCIGQAVMRCAALRLSLVRLGADAECPAAGPQLVEMLAAPVSEAASGLGPLESGLLELLSASQLEGVLRLEADTYEQHLRNMQELRRQQQMQMLR</sequence>
<dbReference type="Proteomes" id="UP001165080">
    <property type="component" value="Unassembled WGS sequence"/>
</dbReference>
<dbReference type="GO" id="GO:0017056">
    <property type="term" value="F:structural constituent of nuclear pore"/>
    <property type="evidence" value="ECO:0007669"/>
    <property type="project" value="UniProtKB-UniRule"/>
</dbReference>
<evidence type="ECO:0000256" key="1">
    <source>
        <dbReference type="ARBA" id="ARBA00022448"/>
    </source>
</evidence>
<evidence type="ECO:0000313" key="9">
    <source>
        <dbReference type="Proteomes" id="UP001165080"/>
    </source>
</evidence>
<keyword evidence="6 7" id="KW-0539">Nucleus</keyword>
<dbReference type="Gene3D" id="1.10.3450.20">
    <property type="match status" value="1"/>
</dbReference>
<keyword evidence="3" id="KW-0653">Protein transport</keyword>
<keyword evidence="2" id="KW-0509">mRNA transport</keyword>
<dbReference type="GO" id="GO:0006406">
    <property type="term" value="P:mRNA export from nucleus"/>
    <property type="evidence" value="ECO:0007669"/>
    <property type="project" value="TreeGrafter"/>
</dbReference>
<protein>
    <recommendedName>
        <fullName evidence="7">Nuclear pore complex protein</fullName>
    </recommendedName>
</protein>
<reference evidence="8 9" key="1">
    <citation type="journal article" date="2023" name="Commun. Biol.">
        <title>Reorganization of the ancestral sex-determining regions during the evolution of trioecy in Pleodorina starrii.</title>
        <authorList>
            <person name="Takahashi K."/>
            <person name="Suzuki S."/>
            <person name="Kawai-Toyooka H."/>
            <person name="Yamamoto K."/>
            <person name="Hamaji T."/>
            <person name="Ootsuki R."/>
            <person name="Yamaguchi H."/>
            <person name="Kawachi M."/>
            <person name="Higashiyama T."/>
            <person name="Nozaki H."/>
        </authorList>
    </citation>
    <scope>NUCLEOTIDE SEQUENCE [LARGE SCALE GENOMIC DNA]</scope>
    <source>
        <strain evidence="8 9">NIES-4479</strain>
    </source>
</reference>
<dbReference type="InterPro" id="IPR007252">
    <property type="entry name" value="Nup84/Nup107"/>
</dbReference>
<evidence type="ECO:0000313" key="8">
    <source>
        <dbReference type="EMBL" id="GLC51428.1"/>
    </source>
</evidence>
<dbReference type="Pfam" id="PF04121">
    <property type="entry name" value="Nup84_Nup100"/>
    <property type="match status" value="1"/>
</dbReference>
<proteinExistence type="inferred from homology"/>
<dbReference type="GO" id="GO:0000973">
    <property type="term" value="P:post-transcriptional tethering of RNA polymerase II gene DNA at nuclear periphery"/>
    <property type="evidence" value="ECO:0007669"/>
    <property type="project" value="TreeGrafter"/>
</dbReference>
<dbReference type="AlphaFoldDB" id="A0A9W6BGN1"/>
<evidence type="ECO:0000256" key="7">
    <source>
        <dbReference type="RuleBase" id="RU365072"/>
    </source>
</evidence>
<keyword evidence="9" id="KW-1185">Reference proteome</keyword>
<comment type="caution">
    <text evidence="8">The sequence shown here is derived from an EMBL/GenBank/DDBJ whole genome shotgun (WGS) entry which is preliminary data.</text>
</comment>
<evidence type="ECO:0000256" key="4">
    <source>
        <dbReference type="ARBA" id="ARBA00023010"/>
    </source>
</evidence>
<keyword evidence="7" id="KW-0472">Membrane</keyword>
<dbReference type="EMBL" id="BRXU01000004">
    <property type="protein sequence ID" value="GLC51428.1"/>
    <property type="molecule type" value="Genomic_DNA"/>
</dbReference>
<comment type="function">
    <text evidence="7">Functions as a component of the nuclear pore complex (NPC).</text>
</comment>
<comment type="subcellular location">
    <subcellularLocation>
        <location evidence="7">Nucleus</location>
        <location evidence="7">Nuclear pore complex</location>
    </subcellularLocation>
    <subcellularLocation>
        <location evidence="7">Nucleus membrane</location>
    </subcellularLocation>
</comment>
<dbReference type="GO" id="GO:0031080">
    <property type="term" value="C:nuclear pore outer ring"/>
    <property type="evidence" value="ECO:0007669"/>
    <property type="project" value="TreeGrafter"/>
</dbReference>
<comment type="similarity">
    <text evidence="7">Belongs to the nucleoporin Nup84/Nup107 family.</text>
</comment>
<dbReference type="OrthoDB" id="546417at2759"/>
<keyword evidence="4 7" id="KW-0811">Translocation</keyword>
<keyword evidence="1 7" id="KW-0813">Transport</keyword>
<evidence type="ECO:0000256" key="3">
    <source>
        <dbReference type="ARBA" id="ARBA00022927"/>
    </source>
</evidence>
<accession>A0A9W6BGN1</accession>
<evidence type="ECO:0000256" key="5">
    <source>
        <dbReference type="ARBA" id="ARBA00023132"/>
    </source>
</evidence>
<dbReference type="PANTHER" id="PTHR13003">
    <property type="entry name" value="NUP107-RELATED"/>
    <property type="match status" value="1"/>
</dbReference>
<dbReference type="GO" id="GO:0031965">
    <property type="term" value="C:nuclear membrane"/>
    <property type="evidence" value="ECO:0007669"/>
    <property type="project" value="UniProtKB-SubCell"/>
</dbReference>
<organism evidence="8 9">
    <name type="scientific">Pleodorina starrii</name>
    <dbReference type="NCBI Taxonomy" id="330485"/>
    <lineage>
        <taxon>Eukaryota</taxon>
        <taxon>Viridiplantae</taxon>
        <taxon>Chlorophyta</taxon>
        <taxon>core chlorophytes</taxon>
        <taxon>Chlorophyceae</taxon>
        <taxon>CS clade</taxon>
        <taxon>Chlamydomonadales</taxon>
        <taxon>Volvocaceae</taxon>
        <taxon>Pleodorina</taxon>
    </lineage>
</organism>
<evidence type="ECO:0000256" key="2">
    <source>
        <dbReference type="ARBA" id="ARBA00022816"/>
    </source>
</evidence>
<dbReference type="PANTHER" id="PTHR13003:SF2">
    <property type="entry name" value="NUCLEAR PORE COMPLEX PROTEIN NUP107"/>
    <property type="match status" value="1"/>
</dbReference>
<dbReference type="GO" id="GO:0006606">
    <property type="term" value="P:protein import into nucleus"/>
    <property type="evidence" value="ECO:0007669"/>
    <property type="project" value="TreeGrafter"/>
</dbReference>
<name>A0A9W6BGN1_9CHLO</name>